<dbReference type="EMBL" id="LKEJ01000124">
    <property type="protein sequence ID" value="KTB64537.1"/>
    <property type="molecule type" value="Genomic_DNA"/>
</dbReference>
<organism evidence="1 2">
    <name type="scientific">Pseudomonas viridiflava ICMP 13104</name>
    <dbReference type="NCBI Taxonomy" id="1198305"/>
    <lineage>
        <taxon>Bacteria</taxon>
        <taxon>Pseudomonadati</taxon>
        <taxon>Pseudomonadota</taxon>
        <taxon>Gammaproteobacteria</taxon>
        <taxon>Pseudomonadales</taxon>
        <taxon>Pseudomonadaceae</taxon>
        <taxon>Pseudomonas</taxon>
    </lineage>
</organism>
<keyword evidence="2" id="KW-1185">Reference proteome</keyword>
<evidence type="ECO:0000313" key="1">
    <source>
        <dbReference type="EMBL" id="KTB64537.1"/>
    </source>
</evidence>
<reference evidence="1 2" key="1">
    <citation type="submission" date="2015-09" db="EMBL/GenBank/DDBJ databases">
        <title>Genome sequence of ICMP 13104.</title>
        <authorList>
            <person name="Visnovsky S."/>
            <person name="Lu A."/>
            <person name="Panda P."/>
            <person name="Pitman A."/>
        </authorList>
    </citation>
    <scope>NUCLEOTIDE SEQUENCE [LARGE SCALE GENOMIC DNA]</scope>
    <source>
        <strain evidence="1 2">ICMP 13104</strain>
    </source>
</reference>
<dbReference type="AlphaFoldDB" id="A0A0W0HU09"/>
<name>A0A0W0HU09_PSEVI</name>
<proteinExistence type="predicted"/>
<sequence length="186" mass="20284">MCITMFKKGYIMNKKHSRSPASEPTPLDLTKAVNTFVAKGGVIAVIADDETAGSAATSSTDPSVAADISLEQAAKVELLRCLAAKGAGFTALQYSLRMNRKDIRQLASENGVKISFSQPVRALRREVRHDSGDVDDVVAGHALHYSSLGYTASEIAQVLDLTLRQVWDIGKAYRIEFRQRRDSDTP</sequence>
<dbReference type="Proteomes" id="UP000053048">
    <property type="component" value="Unassembled WGS sequence"/>
</dbReference>
<gene>
    <name evidence="1" type="ORF">AO067_16390</name>
</gene>
<evidence type="ECO:0000313" key="2">
    <source>
        <dbReference type="Proteomes" id="UP000053048"/>
    </source>
</evidence>
<accession>A0A0W0HU09</accession>
<protein>
    <submittedName>
        <fullName evidence="1">Uncharacterized protein</fullName>
    </submittedName>
</protein>
<comment type="caution">
    <text evidence="1">The sequence shown here is derived from an EMBL/GenBank/DDBJ whole genome shotgun (WGS) entry which is preliminary data.</text>
</comment>